<dbReference type="EMBL" id="KC811148">
    <property type="protein sequence ID" value="AGQ20010.1"/>
    <property type="molecule type" value="Genomic_DNA"/>
</dbReference>
<protein>
    <submittedName>
        <fullName evidence="1">MedDCM-OCT-S33-C31-cds10</fullName>
    </submittedName>
    <submittedName>
        <fullName evidence="2">MedDCM-OCT-S45-C3-cds35</fullName>
    </submittedName>
</protein>
<accession>S5DP39</accession>
<dbReference type="EMBL" id="KC811128">
    <property type="protein sequence ID" value="AGQ19293.1"/>
    <property type="molecule type" value="Genomic_DNA"/>
</dbReference>
<dbReference type="AlphaFoldDB" id="S5DP39"/>
<evidence type="ECO:0000313" key="1">
    <source>
        <dbReference type="EMBL" id="AGQ19293.1"/>
    </source>
</evidence>
<sequence>MQKFPLKKGLSDVNELHDEINEYINVLMGHINPPISDGIDTLFEVSSTYLARAKEIEIKLLERERSGNISSGDELKKFRTGELRSFIELCKSAQNQGSRRITMALSELNLKDN</sequence>
<evidence type="ECO:0000313" key="2">
    <source>
        <dbReference type="EMBL" id="AGQ20010.1"/>
    </source>
</evidence>
<reference evidence="1" key="1">
    <citation type="journal article" date="2013" name="Sci. Rep.">
        <title>Metagenomics uncovers a new group of low GC and ultra-small marine Actinobacteria.</title>
        <authorList>
            <person name="Ghai R."/>
            <person name="Mizuno C.M."/>
            <person name="Picazo A."/>
            <person name="Camacho A."/>
            <person name="Rodriguez-Valera F."/>
        </authorList>
    </citation>
    <scope>NUCLEOTIDE SEQUENCE</scope>
</reference>
<name>S5DP39_9ACTN</name>
<organism evidence="1">
    <name type="scientific">Candidatus Actinomarina minuta</name>
    <dbReference type="NCBI Taxonomy" id="1389454"/>
    <lineage>
        <taxon>Bacteria</taxon>
        <taxon>Bacillati</taxon>
        <taxon>Actinomycetota</taxon>
        <taxon>Actinomycetes</taxon>
        <taxon>Candidatus Actinomarinidae</taxon>
        <taxon>Candidatus Actinomarinales</taxon>
        <taxon>Candidatus Actinomarineae</taxon>
        <taxon>Candidatus Actinomarinaceae</taxon>
        <taxon>Candidatus Actinomarina</taxon>
    </lineage>
</organism>
<proteinExistence type="predicted"/>